<reference evidence="3" key="1">
    <citation type="journal article" date="2019" name="Int. J. Syst. Evol. Microbiol.">
        <title>The Global Catalogue of Microorganisms (GCM) 10K type strain sequencing project: providing services to taxonomists for standard genome sequencing and annotation.</title>
        <authorList>
            <consortium name="The Broad Institute Genomics Platform"/>
            <consortium name="The Broad Institute Genome Sequencing Center for Infectious Disease"/>
            <person name="Wu L."/>
            <person name="Ma J."/>
        </authorList>
    </citation>
    <scope>NUCLEOTIDE SEQUENCE [LARGE SCALE GENOMIC DNA]</scope>
    <source>
        <strain evidence="3">JCM 17809</strain>
    </source>
</reference>
<organism evidence="2 3">
    <name type="scientific">Fodinibacter luteus</name>
    <dbReference type="NCBI Taxonomy" id="552064"/>
    <lineage>
        <taxon>Bacteria</taxon>
        <taxon>Bacillati</taxon>
        <taxon>Actinomycetota</taxon>
        <taxon>Actinomycetes</taxon>
        <taxon>Micrococcales</taxon>
        <taxon>Intrasporangiaceae</taxon>
        <taxon>Fodinibacter (ex Wang et al. 2009)</taxon>
    </lineage>
</organism>
<sequence length="169" mass="18621">MTDPAVQPGFTRFLMKSKLGAGRDFQVLDPQTEQQLYLVDGKIGPRPKAEVLDAAGTLLYSVRGQLLGIPKKLTIADAAGAEVATLKAKKFSVVKDRMDMEMASGEPWHVEGKLIEKNYTVTSGGRDVVRISQKWMTVRDKYSVEVADGVDVGLALAVVWAIDRWVERD</sequence>
<evidence type="ECO:0000256" key="1">
    <source>
        <dbReference type="ARBA" id="ARBA00005437"/>
    </source>
</evidence>
<dbReference type="Pfam" id="PF04525">
    <property type="entry name" value="LOR"/>
    <property type="match status" value="1"/>
</dbReference>
<evidence type="ECO:0000313" key="2">
    <source>
        <dbReference type="EMBL" id="GAA4412768.1"/>
    </source>
</evidence>
<accession>A0ABP8KQC3</accession>
<dbReference type="Proteomes" id="UP001500945">
    <property type="component" value="Unassembled WGS sequence"/>
</dbReference>
<gene>
    <name evidence="2" type="ORF">GCM10023168_34940</name>
</gene>
<protein>
    <submittedName>
        <fullName evidence="2">Uncharacterized protein</fullName>
    </submittedName>
</protein>
<comment type="similarity">
    <text evidence="1">Belongs to the LOR family.</text>
</comment>
<dbReference type="InterPro" id="IPR007612">
    <property type="entry name" value="LOR"/>
</dbReference>
<dbReference type="RefSeq" id="WP_345208348.1">
    <property type="nucleotide sequence ID" value="NZ_BAABGM010000025.1"/>
</dbReference>
<dbReference type="EMBL" id="BAABGM010000025">
    <property type="protein sequence ID" value="GAA4412768.1"/>
    <property type="molecule type" value="Genomic_DNA"/>
</dbReference>
<dbReference type="SUPFAM" id="SSF54518">
    <property type="entry name" value="Tubby C-terminal domain-like"/>
    <property type="match status" value="1"/>
</dbReference>
<dbReference type="Gene3D" id="2.40.160.200">
    <property type="entry name" value="LURP1-related"/>
    <property type="match status" value="1"/>
</dbReference>
<proteinExistence type="inferred from homology"/>
<comment type="caution">
    <text evidence="2">The sequence shown here is derived from an EMBL/GenBank/DDBJ whole genome shotgun (WGS) entry which is preliminary data.</text>
</comment>
<dbReference type="InterPro" id="IPR038595">
    <property type="entry name" value="LOR_sf"/>
</dbReference>
<evidence type="ECO:0000313" key="3">
    <source>
        <dbReference type="Proteomes" id="UP001500945"/>
    </source>
</evidence>
<name>A0ABP8KQC3_9MICO</name>
<dbReference type="InterPro" id="IPR025659">
    <property type="entry name" value="Tubby-like_C"/>
</dbReference>
<keyword evidence="3" id="KW-1185">Reference proteome</keyword>